<dbReference type="Pfam" id="PF00126">
    <property type="entry name" value="HTH_1"/>
    <property type="match status" value="1"/>
</dbReference>
<dbReference type="PANTHER" id="PTHR30126:SF40">
    <property type="entry name" value="HTH-TYPE TRANSCRIPTIONAL REGULATOR GLTR"/>
    <property type="match status" value="1"/>
</dbReference>
<dbReference type="InterPro" id="IPR036390">
    <property type="entry name" value="WH_DNA-bd_sf"/>
</dbReference>
<dbReference type="SUPFAM" id="SSF46785">
    <property type="entry name" value="Winged helix' DNA-binding domain"/>
    <property type="match status" value="1"/>
</dbReference>
<keyword evidence="2" id="KW-0805">Transcription regulation</keyword>
<dbReference type="RefSeq" id="WP_115268640.1">
    <property type="nucleotide sequence ID" value="NZ_UGGU01000003.1"/>
</dbReference>
<dbReference type="Pfam" id="PF03466">
    <property type="entry name" value="LysR_substrate"/>
    <property type="match status" value="1"/>
</dbReference>
<dbReference type="GO" id="GO:0003700">
    <property type="term" value="F:DNA-binding transcription factor activity"/>
    <property type="evidence" value="ECO:0007669"/>
    <property type="project" value="InterPro"/>
</dbReference>
<evidence type="ECO:0000256" key="2">
    <source>
        <dbReference type="ARBA" id="ARBA00023015"/>
    </source>
</evidence>
<evidence type="ECO:0000256" key="1">
    <source>
        <dbReference type="ARBA" id="ARBA00009437"/>
    </source>
</evidence>
<dbReference type="PRINTS" id="PR00039">
    <property type="entry name" value="HTHLYSR"/>
</dbReference>
<dbReference type="Proteomes" id="UP000255328">
    <property type="component" value="Unassembled WGS sequence"/>
</dbReference>
<dbReference type="EMBL" id="UGGU01000003">
    <property type="protein sequence ID" value="STO30854.1"/>
    <property type="molecule type" value="Genomic_DNA"/>
</dbReference>
<evidence type="ECO:0000313" key="7">
    <source>
        <dbReference type="Proteomes" id="UP000255328"/>
    </source>
</evidence>
<dbReference type="Gene3D" id="3.40.190.10">
    <property type="entry name" value="Periplasmic binding protein-like II"/>
    <property type="match status" value="2"/>
</dbReference>
<dbReference type="AlphaFoldDB" id="A0A377GW63"/>
<protein>
    <submittedName>
        <fullName evidence="6">CysJI operon transcriptional activator</fullName>
    </submittedName>
</protein>
<dbReference type="OrthoDB" id="9785745at2"/>
<keyword evidence="7" id="KW-1185">Reference proteome</keyword>
<name>A0A377GW63_9FUSO</name>
<dbReference type="InterPro" id="IPR005119">
    <property type="entry name" value="LysR_subst-bd"/>
</dbReference>
<evidence type="ECO:0000313" key="6">
    <source>
        <dbReference type="EMBL" id="STO30854.1"/>
    </source>
</evidence>
<dbReference type="Gene3D" id="1.10.10.10">
    <property type="entry name" value="Winged helix-like DNA-binding domain superfamily/Winged helix DNA-binding domain"/>
    <property type="match status" value="1"/>
</dbReference>
<dbReference type="PROSITE" id="PS50931">
    <property type="entry name" value="HTH_LYSR"/>
    <property type="match status" value="1"/>
</dbReference>
<dbReference type="InterPro" id="IPR036388">
    <property type="entry name" value="WH-like_DNA-bd_sf"/>
</dbReference>
<accession>A0A377GW63</accession>
<sequence>MLDFRVETFIELCRTKNYTKTAENLHMTQPAVSQHIKYLEEFYGCKLFNYNKKVLSITEQGKALYNYLLTMSSDANKIKEEIKNIDMSKKNLYFGATFTIGEFIIPKIISEISTRYPEINISFIIRDTSELLEELKKGNIDFAFIEGFFEKTEYENYLFSKERFVGICAANNPIATEITKFDDIVRERIILRENGSGTRDIFEKILYDNNLSLNDFDKKYEIENINIIKELVKENKGISFIYERAVEKEILMRKLAIINLENFFEEREFNFVFLKNSIHEEEYKKWYNFMKEIYKF</sequence>
<organism evidence="6 7">
    <name type="scientific">Fusobacterium necrogenes</name>
    <dbReference type="NCBI Taxonomy" id="858"/>
    <lineage>
        <taxon>Bacteria</taxon>
        <taxon>Fusobacteriati</taxon>
        <taxon>Fusobacteriota</taxon>
        <taxon>Fusobacteriia</taxon>
        <taxon>Fusobacteriales</taxon>
        <taxon>Fusobacteriaceae</taxon>
        <taxon>Fusobacterium</taxon>
    </lineage>
</organism>
<dbReference type="SUPFAM" id="SSF53850">
    <property type="entry name" value="Periplasmic binding protein-like II"/>
    <property type="match status" value="1"/>
</dbReference>
<keyword evidence="3" id="KW-0238">DNA-binding</keyword>
<gene>
    <name evidence="6" type="primary">cysL_1</name>
    <name evidence="6" type="ORF">NCTC10723_00284</name>
</gene>
<evidence type="ECO:0000256" key="4">
    <source>
        <dbReference type="ARBA" id="ARBA00023163"/>
    </source>
</evidence>
<feature type="domain" description="HTH lysR-type" evidence="5">
    <location>
        <begin position="1"/>
        <end position="58"/>
    </location>
</feature>
<dbReference type="PANTHER" id="PTHR30126">
    <property type="entry name" value="HTH-TYPE TRANSCRIPTIONAL REGULATOR"/>
    <property type="match status" value="1"/>
</dbReference>
<comment type="similarity">
    <text evidence="1">Belongs to the LysR transcriptional regulatory family.</text>
</comment>
<proteinExistence type="inferred from homology"/>
<evidence type="ECO:0000259" key="5">
    <source>
        <dbReference type="PROSITE" id="PS50931"/>
    </source>
</evidence>
<reference evidence="6 7" key="1">
    <citation type="submission" date="2018-06" db="EMBL/GenBank/DDBJ databases">
        <authorList>
            <consortium name="Pathogen Informatics"/>
            <person name="Doyle S."/>
        </authorList>
    </citation>
    <scope>NUCLEOTIDE SEQUENCE [LARGE SCALE GENOMIC DNA]</scope>
    <source>
        <strain evidence="6 7">NCTC10723</strain>
    </source>
</reference>
<dbReference type="InterPro" id="IPR000847">
    <property type="entry name" value="LysR_HTH_N"/>
</dbReference>
<keyword evidence="4" id="KW-0804">Transcription</keyword>
<dbReference type="GO" id="GO:0000976">
    <property type="term" value="F:transcription cis-regulatory region binding"/>
    <property type="evidence" value="ECO:0007669"/>
    <property type="project" value="TreeGrafter"/>
</dbReference>
<evidence type="ECO:0000256" key="3">
    <source>
        <dbReference type="ARBA" id="ARBA00023125"/>
    </source>
</evidence>